<evidence type="ECO:0000256" key="8">
    <source>
        <dbReference type="ARBA" id="ARBA00023136"/>
    </source>
</evidence>
<keyword evidence="4" id="KW-0433">Leucine-rich repeat</keyword>
<dbReference type="PANTHER" id="PTHR27004:SF462">
    <property type="entry name" value="LRR RECEPTOR-LIKE KINASE"/>
    <property type="match status" value="1"/>
</dbReference>
<keyword evidence="14" id="KW-1185">Reference proteome</keyword>
<dbReference type="GO" id="GO:0005886">
    <property type="term" value="C:plasma membrane"/>
    <property type="evidence" value="ECO:0007669"/>
    <property type="project" value="UniProtKB-SubCell"/>
</dbReference>
<dbReference type="EMBL" id="CAICTM010002608">
    <property type="protein sequence ID" value="CAB9529744.1"/>
    <property type="molecule type" value="Genomic_DNA"/>
</dbReference>
<dbReference type="Proteomes" id="UP001153069">
    <property type="component" value="Unassembled WGS sequence"/>
</dbReference>
<keyword evidence="5" id="KW-0812">Transmembrane</keyword>
<dbReference type="InterPro" id="IPR032675">
    <property type="entry name" value="LRR_dom_sf"/>
</dbReference>
<keyword evidence="12" id="KW-0732">Signal</keyword>
<keyword evidence="13" id="KW-0418">Kinase</keyword>
<keyword evidence="6" id="KW-0677">Repeat</keyword>
<evidence type="ECO:0000256" key="11">
    <source>
        <dbReference type="ARBA" id="ARBA00037847"/>
    </source>
</evidence>
<evidence type="ECO:0000256" key="3">
    <source>
        <dbReference type="ARBA" id="ARBA00022475"/>
    </source>
</evidence>
<sequence>MAYMRFLLTTALPFVAILCPIQAQGLRRLRKTALRVPDLNPILATQQQNNENRDAGFELIQHDELEELFFNEVFRLDASMSMSFVDDVRSDDGGGGGGGGGGSSSSNVIGVVGSDNNVVTGGGGGDGSSIYQKCGITASERRNQLLDILSEVSDRSMLLDMSTSQYNARYWLDSEDDAMICTDNSARVKQRYRAGLLYFQFGGDNWDNCRAQGGACFQEDSTSVPAIRFLDGSNECLWFGLSCAGVIREALPLDNDEISPDEYRPIVKVDISDNGLQGDLFHELFGLTELQELTLDGNKRISGTIPEAIGQLTNLVALDIDDNSLQGKIPNSLYSLTTLEAIDLNSNSLTGSVSNDIGNLKNLVVLQLDSNDLDGAMPTDGLFQLEKLAVWTVLDNAITGSTERVCDVLDERRVTNDFPGYLQFFWVDCLGNPPQVECSCCECTEPMSPTSF</sequence>
<dbReference type="PANTHER" id="PTHR27004">
    <property type="entry name" value="RECEPTOR-LIKE PROTEIN 12 ISOFORM X1"/>
    <property type="match status" value="1"/>
</dbReference>
<dbReference type="FunFam" id="3.80.10.10:FF:000383">
    <property type="entry name" value="Leucine-rich repeat receptor protein kinase EMS1"/>
    <property type="match status" value="1"/>
</dbReference>
<keyword evidence="3" id="KW-1003">Cell membrane</keyword>
<dbReference type="GO" id="GO:0016301">
    <property type="term" value="F:kinase activity"/>
    <property type="evidence" value="ECO:0007669"/>
    <property type="project" value="UniProtKB-KW"/>
</dbReference>
<evidence type="ECO:0000256" key="1">
    <source>
        <dbReference type="ARBA" id="ARBA00004236"/>
    </source>
</evidence>
<evidence type="ECO:0000256" key="6">
    <source>
        <dbReference type="ARBA" id="ARBA00022737"/>
    </source>
</evidence>
<keyword evidence="10" id="KW-0325">Glycoprotein</keyword>
<dbReference type="Gene3D" id="3.80.10.10">
    <property type="entry name" value="Ribonuclease Inhibitor"/>
    <property type="match status" value="1"/>
</dbReference>
<proteinExistence type="predicted"/>
<dbReference type="Pfam" id="PF00560">
    <property type="entry name" value="LRR_1"/>
    <property type="match status" value="2"/>
</dbReference>
<evidence type="ECO:0000256" key="7">
    <source>
        <dbReference type="ARBA" id="ARBA00022989"/>
    </source>
</evidence>
<feature type="signal peptide" evidence="12">
    <location>
        <begin position="1"/>
        <end position="23"/>
    </location>
</feature>
<keyword evidence="13" id="KW-0808">Transferase</keyword>
<evidence type="ECO:0000256" key="2">
    <source>
        <dbReference type="ARBA" id="ARBA00004479"/>
    </source>
</evidence>
<evidence type="ECO:0000313" key="13">
    <source>
        <dbReference type="EMBL" id="CAB9529744.1"/>
    </source>
</evidence>
<protein>
    <submittedName>
        <fullName evidence="13">Receptor-like protein kinase</fullName>
    </submittedName>
</protein>
<dbReference type="GO" id="GO:0012505">
    <property type="term" value="C:endomembrane system"/>
    <property type="evidence" value="ECO:0007669"/>
    <property type="project" value="UniProtKB-SubCell"/>
</dbReference>
<dbReference type="InterPro" id="IPR001611">
    <property type="entry name" value="Leu-rich_rpt"/>
</dbReference>
<accession>A0A9N8F1K2</accession>
<keyword evidence="9 13" id="KW-0675">Receptor</keyword>
<evidence type="ECO:0000256" key="10">
    <source>
        <dbReference type="ARBA" id="ARBA00023180"/>
    </source>
</evidence>
<dbReference type="AlphaFoldDB" id="A0A9N8F1K2"/>
<dbReference type="OrthoDB" id="48824at2759"/>
<feature type="chain" id="PRO_5040105862" evidence="12">
    <location>
        <begin position="24"/>
        <end position="452"/>
    </location>
</feature>
<dbReference type="SUPFAM" id="SSF52058">
    <property type="entry name" value="L domain-like"/>
    <property type="match status" value="1"/>
</dbReference>
<keyword evidence="8" id="KW-0472">Membrane</keyword>
<evidence type="ECO:0000256" key="5">
    <source>
        <dbReference type="ARBA" id="ARBA00022692"/>
    </source>
</evidence>
<reference evidence="13" key="1">
    <citation type="submission" date="2020-06" db="EMBL/GenBank/DDBJ databases">
        <authorList>
            <consortium name="Plant Systems Biology data submission"/>
        </authorList>
    </citation>
    <scope>NUCLEOTIDE SEQUENCE</scope>
    <source>
        <strain evidence="13">D6</strain>
    </source>
</reference>
<gene>
    <name evidence="13" type="ORF">SEMRO_2610_G332530.1</name>
</gene>
<comment type="caution">
    <text evidence="13">The sequence shown here is derived from an EMBL/GenBank/DDBJ whole genome shotgun (WGS) entry which is preliminary data.</text>
</comment>
<comment type="subcellular location">
    <subcellularLocation>
        <location evidence="1">Cell membrane</location>
    </subcellularLocation>
    <subcellularLocation>
        <location evidence="11">Endomembrane system</location>
        <topology evidence="11">Single-pass membrane protein</topology>
    </subcellularLocation>
    <subcellularLocation>
        <location evidence="2">Membrane</location>
        <topology evidence="2">Single-pass type I membrane protein</topology>
    </subcellularLocation>
</comment>
<evidence type="ECO:0000313" key="14">
    <source>
        <dbReference type="Proteomes" id="UP001153069"/>
    </source>
</evidence>
<organism evidence="13 14">
    <name type="scientific">Seminavis robusta</name>
    <dbReference type="NCBI Taxonomy" id="568900"/>
    <lineage>
        <taxon>Eukaryota</taxon>
        <taxon>Sar</taxon>
        <taxon>Stramenopiles</taxon>
        <taxon>Ochrophyta</taxon>
        <taxon>Bacillariophyta</taxon>
        <taxon>Bacillariophyceae</taxon>
        <taxon>Bacillariophycidae</taxon>
        <taxon>Naviculales</taxon>
        <taxon>Naviculaceae</taxon>
        <taxon>Seminavis</taxon>
    </lineage>
</organism>
<keyword evidence="7" id="KW-1133">Transmembrane helix</keyword>
<evidence type="ECO:0000256" key="9">
    <source>
        <dbReference type="ARBA" id="ARBA00023170"/>
    </source>
</evidence>
<evidence type="ECO:0000256" key="12">
    <source>
        <dbReference type="SAM" id="SignalP"/>
    </source>
</evidence>
<evidence type="ECO:0000256" key="4">
    <source>
        <dbReference type="ARBA" id="ARBA00022614"/>
    </source>
</evidence>
<name>A0A9N8F1K2_9STRA</name>